<dbReference type="Proteomes" id="UP000245771">
    <property type="component" value="Unassembled WGS sequence"/>
</dbReference>
<dbReference type="OrthoDB" id="10006997at2759"/>
<dbReference type="GO" id="GO:0030042">
    <property type="term" value="P:actin filament depolymerization"/>
    <property type="evidence" value="ECO:0007669"/>
    <property type="project" value="TreeGrafter"/>
</dbReference>
<reference evidence="10 11" key="1">
    <citation type="journal article" date="2018" name="Mol. Biol. Evol.">
        <title>Broad Genomic Sampling Reveals a Smut Pathogenic Ancestry of the Fungal Clade Ustilaginomycotina.</title>
        <authorList>
            <person name="Kijpornyongpan T."/>
            <person name="Mondo S.J."/>
            <person name="Barry K."/>
            <person name="Sandor L."/>
            <person name="Lee J."/>
            <person name="Lipzen A."/>
            <person name="Pangilinan J."/>
            <person name="LaButti K."/>
            <person name="Hainaut M."/>
            <person name="Henrissat B."/>
            <person name="Grigoriev I.V."/>
            <person name="Spatafora J.W."/>
            <person name="Aime M.C."/>
        </authorList>
    </citation>
    <scope>NUCLEOTIDE SEQUENCE [LARGE SCALE GENOMIC DNA]</scope>
    <source>
        <strain evidence="10 11">MCA 3882</strain>
    </source>
</reference>
<keyword evidence="4" id="KW-0677">Repeat</keyword>
<keyword evidence="3" id="KW-0963">Cytoplasm</keyword>
<proteinExistence type="inferred from homology"/>
<evidence type="ECO:0000259" key="9">
    <source>
        <dbReference type="PROSITE" id="PS51263"/>
    </source>
</evidence>
<dbReference type="InterPro" id="IPR029006">
    <property type="entry name" value="ADF-H/Gelsolin-like_dom_sf"/>
</dbReference>
<comment type="similarity">
    <text evidence="2">Belongs to the actin-binding proteins ADF family. Twinfilin subfamily.</text>
</comment>
<gene>
    <name evidence="10" type="ORF">FA14DRAFT_135971</name>
</gene>
<feature type="region of interest" description="Disordered" evidence="8">
    <location>
        <begin position="138"/>
        <end position="166"/>
    </location>
</feature>
<dbReference type="GO" id="GO:0051015">
    <property type="term" value="F:actin filament binding"/>
    <property type="evidence" value="ECO:0007669"/>
    <property type="project" value="TreeGrafter"/>
</dbReference>
<dbReference type="GO" id="GO:0003785">
    <property type="term" value="F:actin monomer binding"/>
    <property type="evidence" value="ECO:0007669"/>
    <property type="project" value="TreeGrafter"/>
</dbReference>
<feature type="compositionally biased region" description="Basic and acidic residues" evidence="8">
    <location>
        <begin position="250"/>
        <end position="259"/>
    </location>
</feature>
<evidence type="ECO:0000256" key="3">
    <source>
        <dbReference type="ARBA" id="ARBA00022490"/>
    </source>
</evidence>
<keyword evidence="11" id="KW-1185">Reference proteome</keyword>
<evidence type="ECO:0000313" key="10">
    <source>
        <dbReference type="EMBL" id="PWN33655.1"/>
    </source>
</evidence>
<feature type="compositionally biased region" description="Basic and acidic residues" evidence="8">
    <location>
        <begin position="390"/>
        <end position="407"/>
    </location>
</feature>
<protein>
    <submittedName>
        <fullName evidence="10">Actin depolymerizing protein</fullName>
    </submittedName>
</protein>
<dbReference type="EMBL" id="KZ819604">
    <property type="protein sequence ID" value="PWN33655.1"/>
    <property type="molecule type" value="Genomic_DNA"/>
</dbReference>
<dbReference type="GeneID" id="37018795"/>
<feature type="compositionally biased region" description="Low complexity" evidence="8">
    <location>
        <begin position="299"/>
        <end position="312"/>
    </location>
</feature>
<dbReference type="RefSeq" id="XP_025353957.1">
    <property type="nucleotide sequence ID" value="XM_025497014.1"/>
</dbReference>
<feature type="region of interest" description="Disordered" evidence="8">
    <location>
        <begin position="570"/>
        <end position="591"/>
    </location>
</feature>
<evidence type="ECO:0000256" key="1">
    <source>
        <dbReference type="ARBA" id="ARBA00004245"/>
    </source>
</evidence>
<evidence type="ECO:0000256" key="6">
    <source>
        <dbReference type="ARBA" id="ARBA00023212"/>
    </source>
</evidence>
<dbReference type="InterPro" id="IPR002108">
    <property type="entry name" value="ADF-H"/>
</dbReference>
<dbReference type="GO" id="GO:0005884">
    <property type="term" value="C:actin filament"/>
    <property type="evidence" value="ECO:0007669"/>
    <property type="project" value="TreeGrafter"/>
</dbReference>
<evidence type="ECO:0000256" key="4">
    <source>
        <dbReference type="ARBA" id="ARBA00022737"/>
    </source>
</evidence>
<feature type="domain" description="ADF-H" evidence="9">
    <location>
        <begin position="421"/>
        <end position="566"/>
    </location>
</feature>
<evidence type="ECO:0000256" key="2">
    <source>
        <dbReference type="ARBA" id="ARBA00009557"/>
    </source>
</evidence>
<dbReference type="PANTHER" id="PTHR13759:SF1">
    <property type="entry name" value="TWINFILIN"/>
    <property type="match status" value="1"/>
</dbReference>
<evidence type="ECO:0000313" key="11">
    <source>
        <dbReference type="Proteomes" id="UP000245771"/>
    </source>
</evidence>
<dbReference type="SMART" id="SM00102">
    <property type="entry name" value="ADF"/>
    <property type="match status" value="2"/>
</dbReference>
<dbReference type="InterPro" id="IPR028458">
    <property type="entry name" value="Twinfilin"/>
</dbReference>
<dbReference type="Gene3D" id="3.40.20.10">
    <property type="entry name" value="Severin"/>
    <property type="match status" value="2"/>
</dbReference>
<dbReference type="PANTHER" id="PTHR13759">
    <property type="entry name" value="TWINFILIN"/>
    <property type="match status" value="1"/>
</dbReference>
<evidence type="ECO:0000256" key="5">
    <source>
        <dbReference type="ARBA" id="ARBA00023203"/>
    </source>
</evidence>
<accession>A0A316VDX2</accession>
<keyword evidence="6" id="KW-0206">Cytoskeleton</keyword>
<evidence type="ECO:0000256" key="7">
    <source>
        <dbReference type="ARBA" id="ARBA00038532"/>
    </source>
</evidence>
<keyword evidence="5" id="KW-0009">Actin-binding</keyword>
<dbReference type="InParanoid" id="A0A316VDX2"/>
<feature type="compositionally biased region" description="Low complexity" evidence="8">
    <location>
        <begin position="325"/>
        <end position="347"/>
    </location>
</feature>
<sequence length="591" mass="62592">MSNIPIDDSLKKLFDDITQGRSGEDPERAILVQNDNGILRLIESAPAKGSDREDFDDVLGKLFANEPTKPGYALYRLDSKSPAGLFEWINCAFRPEGAKVREKMQYSITQASLFKGLNEQHFLETVYGATSREFSFPSRLRNSRKHDYQNPQLSTKGKSASEAAGTDAGGLRRNFEALAAGSGSSNGSSPAQATNAPTKLVATMPDVATSVQAEPKAVPQASPSPSPADQPSVTAAQKIEEPSQPEPLPEAEKEVKVPEPEPAPKSIDTAVQDEPVKDEPTSVIPKDEKAEEWVQVSKPTTEASESSASATNEPEEAKPEPISLASKTAVPAVAAASVATSSAAASSTREEELKSSTPASTDSQQEKAIPTPTTQSTSSIGVGKGAGGLETEREKQLAELKSEESRYKSSASSQQGAGGPHTGFAWSSDVDGALIQLAKSGSSSASANLVVLKLDLSKEEVQLAGEPQSVEPSGLTTALSSSNVKEPSYAFYAHPELQTSENQESHLAIIYICPASSTVRQRMLYSVNLAVLSNRVDGFDGIKIVKRTETSDVEDLTPEFLADALSLSSAAGSQQNGGANAFSRPKRPGRR</sequence>
<comment type="subunit">
    <text evidence="7">Interacts with G-actin; ADP-actin form.</text>
</comment>
<feature type="domain" description="ADF-H" evidence="9">
    <location>
        <begin position="1"/>
        <end position="144"/>
    </location>
</feature>
<feature type="compositionally biased region" description="Basic and acidic residues" evidence="8">
    <location>
        <begin position="274"/>
        <end position="292"/>
    </location>
</feature>
<dbReference type="PROSITE" id="PS51263">
    <property type="entry name" value="ADF_H"/>
    <property type="match status" value="2"/>
</dbReference>
<feature type="region of interest" description="Disordered" evidence="8">
    <location>
        <begin position="212"/>
        <end position="424"/>
    </location>
</feature>
<organism evidence="10 11">
    <name type="scientific">Meira miltonrushii</name>
    <dbReference type="NCBI Taxonomy" id="1280837"/>
    <lineage>
        <taxon>Eukaryota</taxon>
        <taxon>Fungi</taxon>
        <taxon>Dikarya</taxon>
        <taxon>Basidiomycota</taxon>
        <taxon>Ustilaginomycotina</taxon>
        <taxon>Exobasidiomycetes</taxon>
        <taxon>Exobasidiales</taxon>
        <taxon>Brachybasidiaceae</taxon>
        <taxon>Meira</taxon>
    </lineage>
</organism>
<feature type="compositionally biased region" description="Low complexity" evidence="8">
    <location>
        <begin position="370"/>
        <end position="379"/>
    </location>
</feature>
<dbReference type="GO" id="GO:0005737">
    <property type="term" value="C:cytoplasm"/>
    <property type="evidence" value="ECO:0007669"/>
    <property type="project" value="TreeGrafter"/>
</dbReference>
<dbReference type="STRING" id="1280837.A0A316VDX2"/>
<evidence type="ECO:0000256" key="8">
    <source>
        <dbReference type="SAM" id="MobiDB-lite"/>
    </source>
</evidence>
<feature type="compositionally biased region" description="Low complexity" evidence="8">
    <location>
        <begin position="570"/>
        <end position="581"/>
    </location>
</feature>
<dbReference type="AlphaFoldDB" id="A0A316VDX2"/>
<dbReference type="Pfam" id="PF00241">
    <property type="entry name" value="Cofilin_ADF"/>
    <property type="match status" value="2"/>
</dbReference>
<dbReference type="GO" id="GO:0051016">
    <property type="term" value="P:barbed-end actin filament capping"/>
    <property type="evidence" value="ECO:0007669"/>
    <property type="project" value="TreeGrafter"/>
</dbReference>
<dbReference type="SUPFAM" id="SSF55753">
    <property type="entry name" value="Actin depolymerizing proteins"/>
    <property type="match status" value="2"/>
</dbReference>
<comment type="subcellular location">
    <subcellularLocation>
        <location evidence="1">Cytoplasm</location>
        <location evidence="1">Cytoskeleton</location>
    </subcellularLocation>
</comment>
<name>A0A316VDX2_9BASI</name>
<feature type="compositionally biased region" description="Polar residues" evidence="8">
    <location>
        <begin position="149"/>
        <end position="158"/>
    </location>
</feature>